<evidence type="ECO:0000313" key="2">
    <source>
        <dbReference type="EMBL" id="KAH7162048.1"/>
    </source>
</evidence>
<reference evidence="2" key="1">
    <citation type="journal article" date="2021" name="Nat. Commun.">
        <title>Genetic determinants of endophytism in the Arabidopsis root mycobiome.</title>
        <authorList>
            <person name="Mesny F."/>
            <person name="Miyauchi S."/>
            <person name="Thiergart T."/>
            <person name="Pickel B."/>
            <person name="Atanasova L."/>
            <person name="Karlsson M."/>
            <person name="Huettel B."/>
            <person name="Barry K.W."/>
            <person name="Haridas S."/>
            <person name="Chen C."/>
            <person name="Bauer D."/>
            <person name="Andreopoulos W."/>
            <person name="Pangilinan J."/>
            <person name="LaButti K."/>
            <person name="Riley R."/>
            <person name="Lipzen A."/>
            <person name="Clum A."/>
            <person name="Drula E."/>
            <person name="Henrissat B."/>
            <person name="Kohler A."/>
            <person name="Grigoriev I.V."/>
            <person name="Martin F.M."/>
            <person name="Hacquard S."/>
        </authorList>
    </citation>
    <scope>NUCLEOTIDE SEQUENCE</scope>
    <source>
        <strain evidence="2">MPI-CAGE-AT-0021</strain>
    </source>
</reference>
<dbReference type="PANTHER" id="PTHR43798">
    <property type="entry name" value="MONOACYLGLYCEROL LIPASE"/>
    <property type="match status" value="1"/>
</dbReference>
<dbReference type="Gene3D" id="3.40.50.1820">
    <property type="entry name" value="alpha/beta hydrolase"/>
    <property type="match status" value="1"/>
</dbReference>
<dbReference type="AlphaFoldDB" id="A0A9P9FJF2"/>
<organism evidence="2 3">
    <name type="scientific">Dactylonectria estremocensis</name>
    <dbReference type="NCBI Taxonomy" id="1079267"/>
    <lineage>
        <taxon>Eukaryota</taxon>
        <taxon>Fungi</taxon>
        <taxon>Dikarya</taxon>
        <taxon>Ascomycota</taxon>
        <taxon>Pezizomycotina</taxon>
        <taxon>Sordariomycetes</taxon>
        <taxon>Hypocreomycetidae</taxon>
        <taxon>Hypocreales</taxon>
        <taxon>Nectriaceae</taxon>
        <taxon>Dactylonectria</taxon>
    </lineage>
</organism>
<gene>
    <name evidence="2" type="ORF">B0J13DRAFT_490554</name>
</gene>
<dbReference type="EMBL" id="JAGMUU010000001">
    <property type="protein sequence ID" value="KAH7162048.1"/>
    <property type="molecule type" value="Genomic_DNA"/>
</dbReference>
<name>A0A9P9FJF2_9HYPO</name>
<dbReference type="GO" id="GO:0016020">
    <property type="term" value="C:membrane"/>
    <property type="evidence" value="ECO:0007669"/>
    <property type="project" value="TreeGrafter"/>
</dbReference>
<dbReference type="GO" id="GO:0046464">
    <property type="term" value="P:acylglycerol catabolic process"/>
    <property type="evidence" value="ECO:0007669"/>
    <property type="project" value="TreeGrafter"/>
</dbReference>
<dbReference type="InterPro" id="IPR000073">
    <property type="entry name" value="AB_hydrolase_1"/>
</dbReference>
<dbReference type="PRINTS" id="PR00111">
    <property type="entry name" value="ABHYDROLASE"/>
</dbReference>
<dbReference type="Pfam" id="PF00561">
    <property type="entry name" value="Abhydrolase_1"/>
    <property type="match status" value="1"/>
</dbReference>
<accession>A0A9P9FJF2</accession>
<keyword evidence="2" id="KW-0378">Hydrolase</keyword>
<proteinExistence type="predicted"/>
<dbReference type="GO" id="GO:0047372">
    <property type="term" value="F:monoacylglycerol lipase activity"/>
    <property type="evidence" value="ECO:0007669"/>
    <property type="project" value="TreeGrafter"/>
</dbReference>
<evidence type="ECO:0000259" key="1">
    <source>
        <dbReference type="Pfam" id="PF00561"/>
    </source>
</evidence>
<sequence length="347" mass="38631">MSSSLSSKNKIFTVAKTGHKYAYVHHPPSNPNKPTLLLLHGFPSTSYDWRHQIPFLTTLGYGVIVPDLLGYGSSSKPLDVEPYIGQSMAADMISVLDHEGINSIVGVGHDWGTYLLTHLILWYPERVERCVFVSVAFHVPGRKMDVQALNEMTRNAVGYEALGYWLFFTAPGSGKVIGDNWETFFNIIYCADASLWEKHFAPLGAMEKDLRDMTPEASSKFLASWICEEDKATHHAEFGTDYTPALNWYRRGFSSLGSNIEASALANNSISPKIHVPTLMITGTKDIVCIHGRPTTTMEGCVEEGRLEVKDIDAGHWVMLEKTAEFNKVLKEWLEDTEGKVGEKAGL</sequence>
<dbReference type="InterPro" id="IPR000639">
    <property type="entry name" value="Epox_hydrolase-like"/>
</dbReference>
<dbReference type="PANTHER" id="PTHR43798:SF33">
    <property type="entry name" value="HYDROLASE, PUTATIVE (AFU_ORTHOLOGUE AFUA_2G14860)-RELATED"/>
    <property type="match status" value="1"/>
</dbReference>
<dbReference type="PRINTS" id="PR00412">
    <property type="entry name" value="EPOXHYDRLASE"/>
</dbReference>
<dbReference type="OrthoDB" id="284184at2759"/>
<protein>
    <submittedName>
        <fullName evidence="2">Alpha/Beta hydrolase protein</fullName>
    </submittedName>
</protein>
<keyword evidence="3" id="KW-1185">Reference proteome</keyword>
<dbReference type="InterPro" id="IPR050266">
    <property type="entry name" value="AB_hydrolase_sf"/>
</dbReference>
<dbReference type="InterPro" id="IPR029058">
    <property type="entry name" value="AB_hydrolase_fold"/>
</dbReference>
<evidence type="ECO:0000313" key="3">
    <source>
        <dbReference type="Proteomes" id="UP000717696"/>
    </source>
</evidence>
<dbReference type="Proteomes" id="UP000717696">
    <property type="component" value="Unassembled WGS sequence"/>
</dbReference>
<feature type="domain" description="AB hydrolase-1" evidence="1">
    <location>
        <begin position="34"/>
        <end position="322"/>
    </location>
</feature>
<dbReference type="SUPFAM" id="SSF53474">
    <property type="entry name" value="alpha/beta-Hydrolases"/>
    <property type="match status" value="1"/>
</dbReference>
<comment type="caution">
    <text evidence="2">The sequence shown here is derived from an EMBL/GenBank/DDBJ whole genome shotgun (WGS) entry which is preliminary data.</text>
</comment>